<dbReference type="eggNOG" id="COG1360">
    <property type="taxonomic scope" value="Bacteria"/>
</dbReference>
<sequence length="329" mass="36485">MSRGGISREHASYRKGLVLGLTVAESMLLILFALLLALGWVLVKRDREAAQLKSAVAQLRESEQLLEAKVDVLDSLARKQPPERFFRELVEARQAQAAVAEERRQLAEREKSLEKFERIAEQVEKAPDARKKMEELAAKGAQLEKALLKTDGAADPKTAFDHIPEGVALAQAAAEAGRTPEETRAMMRDAARSARETSTLKGQVARLQKELRSVGKGGDYPPCWVTEAGDIEYLFDISLNGDGSLTLKDVTPPLRTADRRALPIPPQLTGNVSRGAFMAMTAELLAYENAKGCRFYVVARDRTGPTQKDLFKNLLIHTVETRFYKSIRQ</sequence>
<organism evidence="3 4">
    <name type="scientific">Phenylobacterium zucineum (strain HLK1)</name>
    <dbReference type="NCBI Taxonomy" id="450851"/>
    <lineage>
        <taxon>Bacteria</taxon>
        <taxon>Pseudomonadati</taxon>
        <taxon>Pseudomonadota</taxon>
        <taxon>Alphaproteobacteria</taxon>
        <taxon>Caulobacterales</taxon>
        <taxon>Caulobacteraceae</taxon>
        <taxon>Phenylobacterium</taxon>
    </lineage>
</organism>
<feature type="coiled-coil region" evidence="1">
    <location>
        <begin position="49"/>
        <end position="139"/>
    </location>
</feature>
<dbReference type="STRING" id="450851.PHZ_c2423"/>
<evidence type="ECO:0000256" key="1">
    <source>
        <dbReference type="SAM" id="Coils"/>
    </source>
</evidence>
<evidence type="ECO:0000313" key="4">
    <source>
        <dbReference type="Proteomes" id="UP000001868"/>
    </source>
</evidence>
<dbReference type="RefSeq" id="WP_012522970.1">
    <property type="nucleotide sequence ID" value="NC_011144.1"/>
</dbReference>
<keyword evidence="2" id="KW-0472">Membrane</keyword>
<dbReference type="Proteomes" id="UP000001868">
    <property type="component" value="Chromosome"/>
</dbReference>
<dbReference type="OrthoDB" id="8482076at2"/>
<feature type="transmembrane region" description="Helical" evidence="2">
    <location>
        <begin position="17"/>
        <end position="43"/>
    </location>
</feature>
<dbReference type="EMBL" id="CP000747">
    <property type="protein sequence ID" value="ACG78832.1"/>
    <property type="molecule type" value="Genomic_DNA"/>
</dbReference>
<protein>
    <submittedName>
        <fullName evidence="3">Uncharacterized protein</fullName>
    </submittedName>
</protein>
<name>B4RG19_PHEZH</name>
<keyword evidence="2" id="KW-1133">Transmembrane helix</keyword>
<dbReference type="AlphaFoldDB" id="B4RG19"/>
<dbReference type="KEGG" id="pzu:PHZ_c2423"/>
<gene>
    <name evidence="3" type="ordered locus">PHZ_c2423</name>
</gene>
<keyword evidence="4" id="KW-1185">Reference proteome</keyword>
<keyword evidence="1" id="KW-0175">Coiled coil</keyword>
<reference evidence="3 4" key="1">
    <citation type="journal article" date="2008" name="BMC Genomics">
        <title>Complete genome of Phenylobacterium zucineum - a novel facultative intracellular bacterium isolated from human erythroleukemia cell line K562.</title>
        <authorList>
            <person name="Luo Y."/>
            <person name="Xu X."/>
            <person name="Ding Z."/>
            <person name="Liu Z."/>
            <person name="Zhang B."/>
            <person name="Yan Z."/>
            <person name="Sun J."/>
            <person name="Hu S."/>
            <person name="Hu X."/>
        </authorList>
    </citation>
    <scope>NUCLEOTIDE SEQUENCE [LARGE SCALE GENOMIC DNA]</scope>
    <source>
        <strain evidence="3 4">HLK1</strain>
    </source>
</reference>
<proteinExistence type="predicted"/>
<accession>B4RG19</accession>
<dbReference type="HOGENOM" id="CLU_806234_0_0_5"/>
<evidence type="ECO:0000313" key="3">
    <source>
        <dbReference type="EMBL" id="ACG78832.1"/>
    </source>
</evidence>
<keyword evidence="2" id="KW-0812">Transmembrane</keyword>
<evidence type="ECO:0000256" key="2">
    <source>
        <dbReference type="SAM" id="Phobius"/>
    </source>
</evidence>